<reference evidence="9" key="1">
    <citation type="journal article" date="2017" name="Plant J.">
        <title>The pomegranate (Punica granatum L.) genome and the genomics of punicalagin biosynthesis.</title>
        <authorList>
            <person name="Qin G."/>
            <person name="Xu C."/>
            <person name="Ming R."/>
            <person name="Tang H."/>
            <person name="Guyot R."/>
            <person name="Kramer E.M."/>
            <person name="Hu Y."/>
            <person name="Yi X."/>
            <person name="Qi Y."/>
            <person name="Xu X."/>
            <person name="Gao Z."/>
            <person name="Pan H."/>
            <person name="Jian J."/>
            <person name="Tian Y."/>
            <person name="Yue Z."/>
            <person name="Xu Y."/>
        </authorList>
    </citation>
    <scope>NUCLEOTIDE SEQUENCE [LARGE SCALE GENOMIC DNA]</scope>
    <source>
        <strain evidence="9">cv. Dabenzi</strain>
    </source>
</reference>
<sequence>MAATIHVRRCALLRSSPSVIHSGRPLSSPKPFHSSRLLASVGAPLPSAQPPFQSNRFFSASSAGEHSQLWGTGQSTTARSEHDGCTSSGLSDAAQDVLSSVADDGPILPVNVLISLLDRCHDLSGLPWWVVIASSTMAMRIALLPVLVIQLRKLKRIAELTPKLPPPLPPPFSGRSYLDHIILFQRERRASGCPSLLWMLSSFSVQVPCFLLWVATIRKMSLDNHTGFDSGGILWFQNLTENPRSVLGSMFPLLIGVLHYTNVQISFSRLLARENPYLIDLLAKAYKKYLDLITFPIICIGFCIPQGSLVYWVTNATVSVVQQISLRHPTIQMKLGLPKEDILPERDPYSDQMVTSEITFLGSETTQKETSEQDLSPRELLALSLKLTSEGNRDRAISLLKMALKNDPDYITAMIILGQTLLQREEPEEAALYLEGAISKLFRVSYLTEAEYLYLLMVASQWAGVAYIQQSKYAQGIIHLERIALLKEPKEPKSKADYYEGLVLLASALFKEGRRAEAAKYLRRAAAYDSRYDQLLEQCEKETQNFVRDLVNSRRGDY</sequence>
<dbReference type="OrthoDB" id="2148490at2759"/>
<dbReference type="GO" id="GO:0032979">
    <property type="term" value="P:protein insertion into mitochondrial inner membrane from matrix"/>
    <property type="evidence" value="ECO:0007669"/>
    <property type="project" value="TreeGrafter"/>
</dbReference>
<evidence type="ECO:0000256" key="7">
    <source>
        <dbReference type="SAM" id="Phobius"/>
    </source>
</evidence>
<protein>
    <submittedName>
        <fullName evidence="11">ALBINO3-like protein 2, chloroplastic isoform X1</fullName>
    </submittedName>
</protein>
<reference evidence="11" key="4">
    <citation type="submission" date="2025-04" db="UniProtKB">
        <authorList>
            <consortium name="RefSeq"/>
        </authorList>
    </citation>
    <scope>IDENTIFICATION</scope>
    <source>
        <tissue evidence="11">Leaf</tissue>
    </source>
</reference>
<evidence type="ECO:0000256" key="6">
    <source>
        <dbReference type="SAM" id="MobiDB-lite"/>
    </source>
</evidence>
<dbReference type="CDD" id="cd20069">
    <property type="entry name" value="5TM_Oxa1-like"/>
    <property type="match status" value="1"/>
</dbReference>
<proteinExistence type="inferred from homology"/>
<dbReference type="EMBL" id="MTKT01001090">
    <property type="protein sequence ID" value="OWM86130.1"/>
    <property type="molecule type" value="Genomic_DNA"/>
</dbReference>
<dbReference type="PANTHER" id="PTHR12428:SF65">
    <property type="entry name" value="CYTOCHROME C OXIDASE ASSEMBLY PROTEIN COX18, MITOCHONDRIAL"/>
    <property type="match status" value="1"/>
</dbReference>
<dbReference type="InterPro" id="IPR001708">
    <property type="entry name" value="YidC/ALB3/OXA1/COX18"/>
</dbReference>
<dbReference type="GO" id="GO:0032977">
    <property type="term" value="F:membrane insertase activity"/>
    <property type="evidence" value="ECO:0007669"/>
    <property type="project" value="InterPro"/>
</dbReference>
<evidence type="ECO:0000256" key="3">
    <source>
        <dbReference type="ARBA" id="ARBA00022692"/>
    </source>
</evidence>
<feature type="compositionally biased region" description="Polar residues" evidence="6">
    <location>
        <begin position="68"/>
        <end position="78"/>
    </location>
</feature>
<dbReference type="Proteomes" id="UP000515151">
    <property type="component" value="Chromosome 6"/>
</dbReference>
<comment type="similarity">
    <text evidence="2">Belongs to the OXA1/ALB3/YidC (TC 2.A.9.2) family.</text>
</comment>
<organism evidence="8 9">
    <name type="scientific">Punica granatum</name>
    <name type="common">Pomegranate</name>
    <dbReference type="NCBI Taxonomy" id="22663"/>
    <lineage>
        <taxon>Eukaryota</taxon>
        <taxon>Viridiplantae</taxon>
        <taxon>Streptophyta</taxon>
        <taxon>Embryophyta</taxon>
        <taxon>Tracheophyta</taxon>
        <taxon>Spermatophyta</taxon>
        <taxon>Magnoliopsida</taxon>
        <taxon>eudicotyledons</taxon>
        <taxon>Gunneridae</taxon>
        <taxon>Pentapetalae</taxon>
        <taxon>rosids</taxon>
        <taxon>malvids</taxon>
        <taxon>Myrtales</taxon>
        <taxon>Lythraceae</taxon>
        <taxon>Punica</taxon>
    </lineage>
</organism>
<feature type="transmembrane region" description="Helical" evidence="7">
    <location>
        <begin position="126"/>
        <end position="149"/>
    </location>
</feature>
<dbReference type="SUPFAM" id="SSF48452">
    <property type="entry name" value="TPR-like"/>
    <property type="match status" value="1"/>
</dbReference>
<feature type="region of interest" description="Disordered" evidence="6">
    <location>
        <begin position="68"/>
        <end position="88"/>
    </location>
</feature>
<accession>A0A218XMV5</accession>
<dbReference type="RefSeq" id="XP_031400003.1">
    <property type="nucleotide sequence ID" value="XM_031544143.1"/>
</dbReference>
<comment type="subcellular location">
    <subcellularLocation>
        <location evidence="1">Membrane</location>
        <topology evidence="1">Multi-pass membrane protein</topology>
    </subcellularLocation>
</comment>
<dbReference type="Proteomes" id="UP000197138">
    <property type="component" value="Unassembled WGS sequence"/>
</dbReference>
<feature type="transmembrane region" description="Helical" evidence="7">
    <location>
        <begin position="250"/>
        <end position="271"/>
    </location>
</feature>
<keyword evidence="3 7" id="KW-0812">Transmembrane</keyword>
<keyword evidence="4 7" id="KW-1133">Transmembrane helix</keyword>
<evidence type="ECO:0000313" key="10">
    <source>
        <dbReference type="Proteomes" id="UP000515151"/>
    </source>
</evidence>
<evidence type="ECO:0000313" key="11">
    <source>
        <dbReference type="RefSeq" id="XP_031400003.1"/>
    </source>
</evidence>
<reference evidence="10" key="3">
    <citation type="journal article" date="2020" name="Plant Biotechnol. J.">
        <title>The pomegranate (Punica granatum L.) draft genome dissects genetic divergence between soft- and hard-seeded cultivars.</title>
        <authorList>
            <person name="Luo X."/>
            <person name="Li H."/>
            <person name="Wu Z."/>
            <person name="Yao W."/>
            <person name="Zhao P."/>
            <person name="Cao D."/>
            <person name="Yu H."/>
            <person name="Li K."/>
            <person name="Poudel K."/>
            <person name="Zhao D."/>
            <person name="Zhang F."/>
            <person name="Xia X."/>
            <person name="Chen L."/>
            <person name="Wang Q."/>
            <person name="Jing D."/>
            <person name="Cao S."/>
        </authorList>
    </citation>
    <scope>NUCLEOTIDE SEQUENCE [LARGE SCALE GENOMIC DNA]</scope>
</reference>
<gene>
    <name evidence="11" type="primary">LOC116210291</name>
    <name evidence="8" type="ORF">CDL15_Pgr010954</name>
</gene>
<feature type="transmembrane region" description="Helical" evidence="7">
    <location>
        <begin position="196"/>
        <end position="215"/>
    </location>
</feature>
<dbReference type="GO" id="GO:0005743">
    <property type="term" value="C:mitochondrial inner membrane"/>
    <property type="evidence" value="ECO:0007669"/>
    <property type="project" value="TreeGrafter"/>
</dbReference>
<evidence type="ECO:0000256" key="5">
    <source>
        <dbReference type="ARBA" id="ARBA00023136"/>
    </source>
</evidence>
<dbReference type="Gene3D" id="1.25.40.10">
    <property type="entry name" value="Tetratricopeptide repeat domain"/>
    <property type="match status" value="2"/>
</dbReference>
<evidence type="ECO:0000256" key="1">
    <source>
        <dbReference type="ARBA" id="ARBA00004141"/>
    </source>
</evidence>
<evidence type="ECO:0000256" key="4">
    <source>
        <dbReference type="ARBA" id="ARBA00022989"/>
    </source>
</evidence>
<name>A0A218XMV5_PUNGR</name>
<evidence type="ECO:0000256" key="2">
    <source>
        <dbReference type="ARBA" id="ARBA00010583"/>
    </source>
</evidence>
<evidence type="ECO:0000313" key="8">
    <source>
        <dbReference type="EMBL" id="OWM86130.1"/>
    </source>
</evidence>
<keyword evidence="5 7" id="KW-0472">Membrane</keyword>
<dbReference type="GeneID" id="116210291"/>
<dbReference type="Pfam" id="PF13432">
    <property type="entry name" value="TPR_16"/>
    <property type="match status" value="1"/>
</dbReference>
<keyword evidence="10" id="KW-1185">Reference proteome</keyword>
<reference evidence="8" key="2">
    <citation type="submission" date="2017-06" db="EMBL/GenBank/DDBJ databases">
        <title>The pomegranate genome and the genomics of punicalagin biosynthesis.</title>
        <authorList>
            <person name="Xu C."/>
        </authorList>
    </citation>
    <scope>NUCLEOTIDE SEQUENCE [LARGE SCALE GENOMIC DNA]</scope>
    <source>
        <tissue evidence="8">Fresh leaf</tissue>
    </source>
</reference>
<dbReference type="InterPro" id="IPR019734">
    <property type="entry name" value="TPR_rpt"/>
</dbReference>
<dbReference type="PANTHER" id="PTHR12428">
    <property type="entry name" value="OXA1"/>
    <property type="match status" value="1"/>
</dbReference>
<dbReference type="SMART" id="SM00028">
    <property type="entry name" value="TPR"/>
    <property type="match status" value="2"/>
</dbReference>
<evidence type="ECO:0000313" key="9">
    <source>
        <dbReference type="Proteomes" id="UP000197138"/>
    </source>
</evidence>
<feature type="transmembrane region" description="Helical" evidence="7">
    <location>
        <begin position="292"/>
        <end position="313"/>
    </location>
</feature>
<dbReference type="InterPro" id="IPR011990">
    <property type="entry name" value="TPR-like_helical_dom_sf"/>
</dbReference>
<dbReference type="AlphaFoldDB" id="A0A218XMV5"/>